<dbReference type="AlphaFoldDB" id="A0A6A4GJQ6"/>
<evidence type="ECO:0000313" key="1">
    <source>
        <dbReference type="EMBL" id="KAE9385544.1"/>
    </source>
</evidence>
<dbReference type="EMBL" id="ML769971">
    <property type="protein sequence ID" value="KAE9385544.1"/>
    <property type="molecule type" value="Genomic_DNA"/>
</dbReference>
<accession>A0A6A4GJQ6</accession>
<name>A0A6A4GJQ6_9AGAR</name>
<sequence>MDPSECISEPGAGQHHSSSLLGTRSFKAYRVSHALDYLQNDLDFAQPGLIYVVTHGTRVGFFPLLTIAQEFTLNVSSNAWKKCRDMDEAFDYYTCTYNEPARGVLGVQDDLVLVMHRNSGVTIEQEPADGNPHYPLNNLPAYTYCEALVRAVENQTQEAAASAPTPFAPSPGPIVILDIDSDSDGEYSFAYDLANLSGLGSFLTRYPPADVSHAS</sequence>
<proteinExistence type="predicted"/>
<evidence type="ECO:0000313" key="2">
    <source>
        <dbReference type="Proteomes" id="UP000799118"/>
    </source>
</evidence>
<reference evidence="1" key="1">
    <citation type="journal article" date="2019" name="Environ. Microbiol.">
        <title>Fungal ecological strategies reflected in gene transcription - a case study of two litter decomposers.</title>
        <authorList>
            <person name="Barbi F."/>
            <person name="Kohler A."/>
            <person name="Barry K."/>
            <person name="Baskaran P."/>
            <person name="Daum C."/>
            <person name="Fauchery L."/>
            <person name="Ihrmark K."/>
            <person name="Kuo A."/>
            <person name="LaButti K."/>
            <person name="Lipzen A."/>
            <person name="Morin E."/>
            <person name="Grigoriev I.V."/>
            <person name="Henrissat B."/>
            <person name="Lindahl B."/>
            <person name="Martin F."/>
        </authorList>
    </citation>
    <scope>NUCLEOTIDE SEQUENCE</scope>
    <source>
        <strain evidence="1">JB14</strain>
    </source>
</reference>
<protein>
    <submittedName>
        <fullName evidence="1">Uncharacterized protein</fullName>
    </submittedName>
</protein>
<dbReference type="OrthoDB" id="3131600at2759"/>
<dbReference type="Proteomes" id="UP000799118">
    <property type="component" value="Unassembled WGS sequence"/>
</dbReference>
<keyword evidence="2" id="KW-1185">Reference proteome</keyword>
<gene>
    <name evidence="1" type="ORF">BT96DRAFT_1006938</name>
</gene>
<organism evidence="1 2">
    <name type="scientific">Gymnopus androsaceus JB14</name>
    <dbReference type="NCBI Taxonomy" id="1447944"/>
    <lineage>
        <taxon>Eukaryota</taxon>
        <taxon>Fungi</taxon>
        <taxon>Dikarya</taxon>
        <taxon>Basidiomycota</taxon>
        <taxon>Agaricomycotina</taxon>
        <taxon>Agaricomycetes</taxon>
        <taxon>Agaricomycetidae</taxon>
        <taxon>Agaricales</taxon>
        <taxon>Marasmiineae</taxon>
        <taxon>Omphalotaceae</taxon>
        <taxon>Gymnopus</taxon>
    </lineage>
</organism>